<dbReference type="eggNOG" id="COG1466">
    <property type="taxonomic scope" value="Bacteria"/>
</dbReference>
<evidence type="ECO:0000256" key="8">
    <source>
        <dbReference type="ARBA" id="ARBA00049244"/>
    </source>
</evidence>
<evidence type="ECO:0000256" key="5">
    <source>
        <dbReference type="ARBA" id="ARBA00022705"/>
    </source>
</evidence>
<keyword evidence="6" id="KW-0239">DNA-directed DNA polymerase</keyword>
<dbReference type="AlphaFoldDB" id="E1R9G9"/>
<dbReference type="GO" id="GO:0009360">
    <property type="term" value="C:DNA polymerase III complex"/>
    <property type="evidence" value="ECO:0007669"/>
    <property type="project" value="InterPro"/>
</dbReference>
<dbReference type="InterPro" id="IPR048466">
    <property type="entry name" value="DNA_pol3_delta-like_C"/>
</dbReference>
<feature type="domain" description="DNA polymerase III delta subunit-like C-terminal" evidence="10">
    <location>
        <begin position="200"/>
        <end position="321"/>
    </location>
</feature>
<dbReference type="KEGG" id="ssm:Spirs_4056"/>
<dbReference type="Gene3D" id="1.20.272.10">
    <property type="match status" value="1"/>
</dbReference>
<evidence type="ECO:0000259" key="9">
    <source>
        <dbReference type="Pfam" id="PF06144"/>
    </source>
</evidence>
<dbReference type="SUPFAM" id="SSF52540">
    <property type="entry name" value="P-loop containing nucleoside triphosphate hydrolases"/>
    <property type="match status" value="1"/>
</dbReference>
<dbReference type="Proteomes" id="UP000002318">
    <property type="component" value="Chromosome"/>
</dbReference>
<protein>
    <recommendedName>
        <fullName evidence="2">DNA polymerase III subunit delta</fullName>
        <ecNumber evidence="1">2.7.7.7</ecNumber>
    </recommendedName>
</protein>
<comment type="catalytic activity">
    <reaction evidence="8">
        <text>DNA(n) + a 2'-deoxyribonucleoside 5'-triphosphate = DNA(n+1) + diphosphate</text>
        <dbReference type="Rhea" id="RHEA:22508"/>
        <dbReference type="Rhea" id="RHEA-COMP:17339"/>
        <dbReference type="Rhea" id="RHEA-COMP:17340"/>
        <dbReference type="ChEBI" id="CHEBI:33019"/>
        <dbReference type="ChEBI" id="CHEBI:61560"/>
        <dbReference type="ChEBI" id="CHEBI:173112"/>
        <dbReference type="EC" id="2.7.7.7"/>
    </reaction>
</comment>
<evidence type="ECO:0000313" key="12">
    <source>
        <dbReference type="Proteomes" id="UP000002318"/>
    </source>
</evidence>
<dbReference type="Gene3D" id="3.40.50.300">
    <property type="entry name" value="P-loop containing nucleotide triphosphate hydrolases"/>
    <property type="match status" value="1"/>
</dbReference>
<keyword evidence="12" id="KW-1185">Reference proteome</keyword>
<dbReference type="EMBL" id="CP002116">
    <property type="protein sequence ID" value="ADK83138.1"/>
    <property type="molecule type" value="Genomic_DNA"/>
</dbReference>
<dbReference type="RefSeq" id="WP_013256594.1">
    <property type="nucleotide sequence ID" value="NC_014364.1"/>
</dbReference>
<evidence type="ECO:0000256" key="4">
    <source>
        <dbReference type="ARBA" id="ARBA00022695"/>
    </source>
</evidence>
<evidence type="ECO:0000256" key="3">
    <source>
        <dbReference type="ARBA" id="ARBA00022679"/>
    </source>
</evidence>
<sequence length="342" mass="38281">MAAKKGSIPPVFLLLGPEEGEKAAFIAEIKKRIAAEDPGYESTRFYPYETEISSIVGVLRNGSLFSSRKLVIIQNVEAIKRDDAALLGEYLKNPSTDATLIMVSNGMERDIAKAIASAVPKEHKKMFWELFENQKRSWLANYFGRQHIEVSPEALDLILELVENNTREMKIACDQLALHFGPGSCIDEEDVDAFIFHSKEENVFTLFAKIGACDFSGAIEALRKLLLSGEGNPIQLFAGLLWQFKRLLSLSGLTDLQYAPQEACTKVGIRGKRNQSNYIVANKNYSTDELKHIIVLIARFDSLVRETRAEMQTVLTELFLYYVIIKKGAVPEAYCAMGNRTA</sequence>
<reference evidence="11 12" key="1">
    <citation type="journal article" date="2010" name="Stand. Genomic Sci.">
        <title>Complete genome sequence of Spirochaeta smaragdinae type strain (SEBR 4228).</title>
        <authorList>
            <person name="Mavromatis K."/>
            <person name="Yasawong M."/>
            <person name="Chertkov O."/>
            <person name="Lapidus A."/>
            <person name="Lucas S."/>
            <person name="Nolan M."/>
            <person name="Del Rio T.G."/>
            <person name="Tice H."/>
            <person name="Cheng J.F."/>
            <person name="Pitluck S."/>
            <person name="Liolios K."/>
            <person name="Ivanova N."/>
            <person name="Tapia R."/>
            <person name="Han C."/>
            <person name="Bruce D."/>
            <person name="Goodwin L."/>
            <person name="Pati A."/>
            <person name="Chen A."/>
            <person name="Palaniappan K."/>
            <person name="Land M."/>
            <person name="Hauser L."/>
            <person name="Chang Y.J."/>
            <person name="Jeffries C.D."/>
            <person name="Detter J.C."/>
            <person name="Rohde M."/>
            <person name="Brambilla E."/>
            <person name="Spring S."/>
            <person name="Goker M."/>
            <person name="Sikorski J."/>
            <person name="Woyke T."/>
            <person name="Bristow J."/>
            <person name="Eisen J.A."/>
            <person name="Markowitz V."/>
            <person name="Hugenholtz P."/>
            <person name="Klenk H.P."/>
            <person name="Kyrpides N.C."/>
        </authorList>
    </citation>
    <scope>NUCLEOTIDE SEQUENCE [LARGE SCALE GENOMIC DNA]</scope>
    <source>
        <strain evidence="12">DSM 11293 / JCM 15392 / SEBR 4228</strain>
    </source>
</reference>
<keyword evidence="5" id="KW-0235">DNA replication</keyword>
<dbReference type="Pfam" id="PF06144">
    <property type="entry name" value="DNA_pol3_delta"/>
    <property type="match status" value="1"/>
</dbReference>
<dbReference type="STRING" id="573413.Spirs_4056"/>
<dbReference type="InterPro" id="IPR005790">
    <property type="entry name" value="DNA_polIII_delta"/>
</dbReference>
<evidence type="ECO:0000256" key="1">
    <source>
        <dbReference type="ARBA" id="ARBA00012417"/>
    </source>
</evidence>
<dbReference type="SUPFAM" id="SSF48019">
    <property type="entry name" value="post-AAA+ oligomerization domain-like"/>
    <property type="match status" value="1"/>
</dbReference>
<comment type="similarity">
    <text evidence="7">Belongs to the DNA polymerase HolA subunit family.</text>
</comment>
<gene>
    <name evidence="11" type="ordered locus">Spirs_4056</name>
</gene>
<dbReference type="PANTHER" id="PTHR34388:SF1">
    <property type="entry name" value="DNA POLYMERASE III SUBUNIT DELTA"/>
    <property type="match status" value="1"/>
</dbReference>
<dbReference type="GO" id="GO:0006261">
    <property type="term" value="P:DNA-templated DNA replication"/>
    <property type="evidence" value="ECO:0007669"/>
    <property type="project" value="TreeGrafter"/>
</dbReference>
<dbReference type="Gene3D" id="1.10.8.60">
    <property type="match status" value="1"/>
</dbReference>
<proteinExistence type="inferred from homology"/>
<dbReference type="InterPro" id="IPR010372">
    <property type="entry name" value="DNA_pol3_delta_N"/>
</dbReference>
<dbReference type="EC" id="2.7.7.7" evidence="1"/>
<keyword evidence="3" id="KW-0808">Transferase</keyword>
<dbReference type="HOGENOM" id="CLU_821204_0_0_12"/>
<evidence type="ECO:0000313" key="11">
    <source>
        <dbReference type="EMBL" id="ADK83138.1"/>
    </source>
</evidence>
<name>E1R9G9_SEDSS</name>
<feature type="domain" description="DNA polymerase III delta N-terminal" evidence="9">
    <location>
        <begin position="45"/>
        <end position="106"/>
    </location>
</feature>
<evidence type="ECO:0000256" key="2">
    <source>
        <dbReference type="ARBA" id="ARBA00017703"/>
    </source>
</evidence>
<keyword evidence="4" id="KW-0548">Nucleotidyltransferase</keyword>
<accession>E1R9G9</accession>
<dbReference type="InterPro" id="IPR027417">
    <property type="entry name" value="P-loop_NTPase"/>
</dbReference>
<organism evidence="11 12">
    <name type="scientific">Sediminispirochaeta smaragdinae (strain DSM 11293 / JCM 15392 / SEBR 4228)</name>
    <name type="common">Spirochaeta smaragdinae</name>
    <dbReference type="NCBI Taxonomy" id="573413"/>
    <lineage>
        <taxon>Bacteria</taxon>
        <taxon>Pseudomonadati</taxon>
        <taxon>Spirochaetota</taxon>
        <taxon>Spirochaetia</taxon>
        <taxon>Spirochaetales</taxon>
        <taxon>Spirochaetaceae</taxon>
        <taxon>Sediminispirochaeta</taxon>
    </lineage>
</organism>
<dbReference type="PANTHER" id="PTHR34388">
    <property type="entry name" value="DNA POLYMERASE III SUBUNIT DELTA"/>
    <property type="match status" value="1"/>
</dbReference>
<evidence type="ECO:0000256" key="7">
    <source>
        <dbReference type="ARBA" id="ARBA00034754"/>
    </source>
</evidence>
<evidence type="ECO:0000256" key="6">
    <source>
        <dbReference type="ARBA" id="ARBA00022932"/>
    </source>
</evidence>
<dbReference type="NCBIfam" id="TIGR01128">
    <property type="entry name" value="holA"/>
    <property type="match status" value="1"/>
</dbReference>
<dbReference type="GO" id="GO:0003677">
    <property type="term" value="F:DNA binding"/>
    <property type="evidence" value="ECO:0007669"/>
    <property type="project" value="InterPro"/>
</dbReference>
<dbReference type="GO" id="GO:0003887">
    <property type="term" value="F:DNA-directed DNA polymerase activity"/>
    <property type="evidence" value="ECO:0007669"/>
    <property type="project" value="UniProtKB-KW"/>
</dbReference>
<evidence type="ECO:0000259" key="10">
    <source>
        <dbReference type="Pfam" id="PF21694"/>
    </source>
</evidence>
<dbReference type="Pfam" id="PF21694">
    <property type="entry name" value="DNA_pol3_delta_C"/>
    <property type="match status" value="1"/>
</dbReference>
<dbReference type="OrthoDB" id="367647at2"/>
<dbReference type="InterPro" id="IPR008921">
    <property type="entry name" value="DNA_pol3_clamp-load_cplx_C"/>
</dbReference>